<feature type="domain" description="Enoyl reductase (ER)" evidence="3">
    <location>
        <begin position="11"/>
        <end position="327"/>
    </location>
</feature>
<dbReference type="InterPro" id="IPR013149">
    <property type="entry name" value="ADH-like_C"/>
</dbReference>
<sequence>MNKIVRFHQTGGPEVLALEEVPVPSPGKGEVLIQTHALGLNRAESMFRSGEHGAKPVFPSGIGLEAAGVVESIGDGVTGFNVGDKVSVIPCVPATEYPLHGQHVLAPAYAVVAHSDKLSFKEAAAVWMMFTTAYGGLIEFGSLSQGQTVLIPAASSSVGLAAIQIANMVGARPIALTRTSTKRKALLAAGAAEVIATNEENLVERVGKITNGSGAEVIFDPVGGPVLADLITVAARHAKILLYGRLHPDPAPLDVGQVLFKQLTIRGYDMVEITSDNNRRMEAVDFIRKGLESGDLKPIIDRTFPLEDISDAHRYLEAGNHIGKIVLTVS</sequence>
<evidence type="ECO:0000259" key="3">
    <source>
        <dbReference type="SMART" id="SM00829"/>
    </source>
</evidence>
<dbReference type="GO" id="GO:0016651">
    <property type="term" value="F:oxidoreductase activity, acting on NAD(P)H"/>
    <property type="evidence" value="ECO:0007669"/>
    <property type="project" value="TreeGrafter"/>
</dbReference>
<dbReference type="InterPro" id="IPR013154">
    <property type="entry name" value="ADH-like_N"/>
</dbReference>
<gene>
    <name evidence="4" type="ORF">PAHA3_3240</name>
</gene>
<dbReference type="AlphaFoldDB" id="A0A117I223"/>
<dbReference type="Pfam" id="PF00107">
    <property type="entry name" value="ADH_zinc_N"/>
    <property type="match status" value="1"/>
</dbReference>
<dbReference type="InterPro" id="IPR020843">
    <property type="entry name" value="ER"/>
</dbReference>
<evidence type="ECO:0000256" key="2">
    <source>
        <dbReference type="ARBA" id="ARBA00023002"/>
    </source>
</evidence>
<dbReference type="InterPro" id="IPR011032">
    <property type="entry name" value="GroES-like_sf"/>
</dbReference>
<dbReference type="RefSeq" id="WP_062835551.1">
    <property type="nucleotide sequence ID" value="NZ_BCNV01000001.1"/>
</dbReference>
<reference evidence="4 5" key="1">
    <citation type="journal article" date="2016" name="Genome Announc.">
        <title>Draft Genome Sequence of Paenibacillus amylolyticus Heshi-A3, Isolated from Fermented Rice Bran in a Japanese Fermented Seafood Dish.</title>
        <authorList>
            <person name="Akuzawa S."/>
            <person name="Nagaoka J."/>
            <person name="Kanekatsu M."/>
            <person name="Kubota E."/>
            <person name="Ohtake R."/>
            <person name="Suzuki T."/>
            <person name="Kanesaki Y."/>
        </authorList>
    </citation>
    <scope>NUCLEOTIDE SEQUENCE [LARGE SCALE GENOMIC DNA]</scope>
    <source>
        <strain evidence="4 5">Heshi-A3</strain>
    </source>
</reference>
<dbReference type="Gene3D" id="3.40.50.720">
    <property type="entry name" value="NAD(P)-binding Rossmann-like Domain"/>
    <property type="match status" value="1"/>
</dbReference>
<reference evidence="5" key="2">
    <citation type="submission" date="2016-01" db="EMBL/GenBank/DDBJ databases">
        <title>Draft Genome Sequence of Paenibacillus amylolyticus Heshi-A3 that Was Isolated from Fermented Rice Bran with Aging Salted Mackerel, Which Was Named Heshiko as Traditional Fermented Seafood in Japan.</title>
        <authorList>
            <person name="Akuzawa S."/>
            <person name="Nakagawa J."/>
            <person name="Kanekatsu T."/>
            <person name="Kubota E."/>
            <person name="Ohtake R."/>
            <person name="Suzuki T."/>
            <person name="Kanesaki Y."/>
        </authorList>
    </citation>
    <scope>NUCLEOTIDE SEQUENCE [LARGE SCALE GENOMIC DNA]</scope>
    <source>
        <strain evidence="5">Heshi-A3</strain>
    </source>
</reference>
<comment type="caution">
    <text evidence="4">The sequence shown here is derived from an EMBL/GenBank/DDBJ whole genome shotgun (WGS) entry which is preliminary data.</text>
</comment>
<organism evidence="4 5">
    <name type="scientific">Paenibacillus amylolyticus</name>
    <dbReference type="NCBI Taxonomy" id="1451"/>
    <lineage>
        <taxon>Bacteria</taxon>
        <taxon>Bacillati</taxon>
        <taxon>Bacillota</taxon>
        <taxon>Bacilli</taxon>
        <taxon>Bacillales</taxon>
        <taxon>Paenibacillaceae</taxon>
        <taxon>Paenibacillus</taxon>
    </lineage>
</organism>
<dbReference type="GO" id="GO:0070402">
    <property type="term" value="F:NADPH binding"/>
    <property type="evidence" value="ECO:0007669"/>
    <property type="project" value="TreeGrafter"/>
</dbReference>
<protein>
    <submittedName>
        <fullName evidence="4">Alcohol dehydrogenase</fullName>
    </submittedName>
</protein>
<evidence type="ECO:0000256" key="1">
    <source>
        <dbReference type="ARBA" id="ARBA00022857"/>
    </source>
</evidence>
<keyword evidence="2" id="KW-0560">Oxidoreductase</keyword>
<name>A0A117I223_PAEAM</name>
<dbReference type="CDD" id="cd08268">
    <property type="entry name" value="MDR2"/>
    <property type="match status" value="1"/>
</dbReference>
<dbReference type="Pfam" id="PF08240">
    <property type="entry name" value="ADH_N"/>
    <property type="match status" value="1"/>
</dbReference>
<dbReference type="SUPFAM" id="SSF51735">
    <property type="entry name" value="NAD(P)-binding Rossmann-fold domains"/>
    <property type="match status" value="1"/>
</dbReference>
<dbReference type="Proteomes" id="UP000069697">
    <property type="component" value="Unassembled WGS sequence"/>
</dbReference>
<dbReference type="SUPFAM" id="SSF50129">
    <property type="entry name" value="GroES-like"/>
    <property type="match status" value="1"/>
</dbReference>
<keyword evidence="1" id="KW-0521">NADP</keyword>
<dbReference type="SMART" id="SM00829">
    <property type="entry name" value="PKS_ER"/>
    <property type="match status" value="1"/>
</dbReference>
<dbReference type="PANTHER" id="PTHR48106">
    <property type="entry name" value="QUINONE OXIDOREDUCTASE PIG3-RELATED"/>
    <property type="match status" value="1"/>
</dbReference>
<dbReference type="InterPro" id="IPR036291">
    <property type="entry name" value="NAD(P)-bd_dom_sf"/>
</dbReference>
<proteinExistence type="predicted"/>
<dbReference type="EMBL" id="BCNV01000001">
    <property type="protein sequence ID" value="GAS83162.1"/>
    <property type="molecule type" value="Genomic_DNA"/>
</dbReference>
<dbReference type="PANTHER" id="PTHR48106:SF5">
    <property type="entry name" value="ZINC-CONTAINING ALCOHOL DEHYDROGENASE"/>
    <property type="match status" value="1"/>
</dbReference>
<dbReference type="Gene3D" id="3.90.180.10">
    <property type="entry name" value="Medium-chain alcohol dehydrogenases, catalytic domain"/>
    <property type="match status" value="1"/>
</dbReference>
<evidence type="ECO:0000313" key="4">
    <source>
        <dbReference type="EMBL" id="GAS83162.1"/>
    </source>
</evidence>
<accession>A0A117I223</accession>
<evidence type="ECO:0000313" key="5">
    <source>
        <dbReference type="Proteomes" id="UP000069697"/>
    </source>
</evidence>